<proteinExistence type="predicted"/>
<dbReference type="Gene3D" id="2.60.40.1240">
    <property type="match status" value="1"/>
</dbReference>
<dbReference type="Pfam" id="PF11611">
    <property type="entry name" value="DUF4352"/>
    <property type="match status" value="1"/>
</dbReference>
<gene>
    <name evidence="3" type="ordered locus">Mhar_1192</name>
</gene>
<feature type="domain" description="DUF4352" evidence="2">
    <location>
        <begin position="45"/>
        <end position="132"/>
    </location>
</feature>
<dbReference type="Proteomes" id="UP000005877">
    <property type="component" value="Chromosome"/>
</dbReference>
<dbReference type="STRING" id="1110509.Mhar_1192"/>
<dbReference type="RefSeq" id="WP_014586744.1">
    <property type="nucleotide sequence ID" value="NC_017527.1"/>
</dbReference>
<dbReference type="GeneID" id="12510361"/>
<dbReference type="HOGENOM" id="CLU_1792127_0_0_2"/>
<name>G7WMZ4_METH6</name>
<protein>
    <recommendedName>
        <fullName evidence="2">DUF4352 domain-containing protein</fullName>
    </recommendedName>
</protein>
<dbReference type="InterPro" id="IPR029051">
    <property type="entry name" value="DUF4352"/>
</dbReference>
<keyword evidence="4" id="KW-1185">Reference proteome</keyword>
<dbReference type="EMBL" id="CP003117">
    <property type="protein sequence ID" value="AET64559.1"/>
    <property type="molecule type" value="Genomic_DNA"/>
</dbReference>
<evidence type="ECO:0000313" key="4">
    <source>
        <dbReference type="Proteomes" id="UP000005877"/>
    </source>
</evidence>
<dbReference type="InterPro" id="IPR029050">
    <property type="entry name" value="Immunoprotect_excell_Ig-like"/>
</dbReference>
<evidence type="ECO:0000313" key="3">
    <source>
        <dbReference type="EMBL" id="AET64559.1"/>
    </source>
</evidence>
<evidence type="ECO:0000256" key="1">
    <source>
        <dbReference type="ARBA" id="ARBA00022729"/>
    </source>
</evidence>
<evidence type="ECO:0000259" key="2">
    <source>
        <dbReference type="Pfam" id="PF11611"/>
    </source>
</evidence>
<keyword evidence="1" id="KW-0732">Signal</keyword>
<organism evidence="3 4">
    <name type="scientific">Methanothrix harundinacea (strain 6Ac)</name>
    <name type="common">Methanosaeta harundinacea</name>
    <dbReference type="NCBI Taxonomy" id="1110509"/>
    <lineage>
        <taxon>Archaea</taxon>
        <taxon>Methanobacteriati</taxon>
        <taxon>Methanobacteriota</taxon>
        <taxon>Stenosarchaea group</taxon>
        <taxon>Methanomicrobia</taxon>
        <taxon>Methanotrichales</taxon>
        <taxon>Methanotrichaceae</taxon>
        <taxon>Methanothrix</taxon>
    </lineage>
</organism>
<dbReference type="KEGG" id="mhi:Mhar_1192"/>
<reference evidence="3 4" key="1">
    <citation type="journal article" date="2012" name="PLoS ONE">
        <title>The genome characteristics and predicted function of methyl-group oxidation pathway in the obligate aceticlastic methanogens, Methanosaeta spp.</title>
        <authorList>
            <person name="Zhu J."/>
            <person name="Zheng H."/>
            <person name="Ai G."/>
            <person name="Zhang G."/>
            <person name="Liu D."/>
            <person name="Liu X."/>
            <person name="Dong X."/>
        </authorList>
    </citation>
    <scope>NUCLEOTIDE SEQUENCE [LARGE SCALE GENOMIC DNA]</scope>
    <source>
        <strain evidence="3 4">6Ac</strain>
    </source>
</reference>
<sequence length="144" mass="16525">MIPETVKSLGIALLMFLIMCGSAVGDDKYILWDYSSYTTDKIGFGNNPWQAKPGYVYMVVDIELENHGYSKFDVSPYNFDAYVNDVLYTCAHATFDPSIDTLPIKTIQDGDVVSGKVVYEVPKGTREYYIEYLIYWEYNFVRKS</sequence>
<dbReference type="AlphaFoldDB" id="G7WMZ4"/>
<accession>G7WMZ4</accession>